<proteinExistence type="predicted"/>
<evidence type="ECO:0000313" key="2">
    <source>
        <dbReference type="Proteomes" id="UP000607653"/>
    </source>
</evidence>
<dbReference type="SUPFAM" id="SSF56219">
    <property type="entry name" value="DNase I-like"/>
    <property type="match status" value="1"/>
</dbReference>
<name>A0A822YG75_NELNU</name>
<dbReference type="EMBL" id="DUZY01000003">
    <property type="protein sequence ID" value="DAD33184.1"/>
    <property type="molecule type" value="Genomic_DNA"/>
</dbReference>
<evidence type="ECO:0000313" key="1">
    <source>
        <dbReference type="EMBL" id="DAD33184.1"/>
    </source>
</evidence>
<dbReference type="AlphaFoldDB" id="A0A822YG75"/>
<accession>A0A822YG75</accession>
<dbReference type="InterPro" id="IPR036691">
    <property type="entry name" value="Endo/exonu/phosph_ase_sf"/>
</dbReference>
<dbReference type="PANTHER" id="PTHR35218">
    <property type="entry name" value="RNASE H DOMAIN-CONTAINING PROTEIN"/>
    <property type="match status" value="1"/>
</dbReference>
<evidence type="ECO:0008006" key="3">
    <source>
        <dbReference type="Google" id="ProtNLM"/>
    </source>
</evidence>
<dbReference type="PANTHER" id="PTHR35218:SF9">
    <property type="entry name" value="ENDONUCLEASE_EXONUCLEASE_PHOSPHATASE DOMAIN-CONTAINING PROTEIN"/>
    <property type="match status" value="1"/>
</dbReference>
<organism evidence="1 2">
    <name type="scientific">Nelumbo nucifera</name>
    <name type="common">Sacred lotus</name>
    <dbReference type="NCBI Taxonomy" id="4432"/>
    <lineage>
        <taxon>Eukaryota</taxon>
        <taxon>Viridiplantae</taxon>
        <taxon>Streptophyta</taxon>
        <taxon>Embryophyta</taxon>
        <taxon>Tracheophyta</taxon>
        <taxon>Spermatophyta</taxon>
        <taxon>Magnoliopsida</taxon>
        <taxon>Proteales</taxon>
        <taxon>Nelumbonaceae</taxon>
        <taxon>Nelumbo</taxon>
    </lineage>
</organism>
<sequence length="159" mass="18239">MLRHLVHTNLPEVVFLSETKLSVEEIKRKLVFFKNWSICGVDVRGRSGGLLLAWTKEVKLSILQTSEYGIHTTIENSDDTNCFYTFVYGGPDHRRRQIFLNDLTQLVVSINGPWACIGDWNFITSNKDKKGGNPIEYYRLMHLKSVIDQCGLRDLGYKG</sequence>
<keyword evidence="2" id="KW-1185">Reference proteome</keyword>
<dbReference type="Gene3D" id="3.60.10.10">
    <property type="entry name" value="Endonuclease/exonuclease/phosphatase"/>
    <property type="match status" value="1"/>
</dbReference>
<comment type="caution">
    <text evidence="1">The sequence shown here is derived from an EMBL/GenBank/DDBJ whole genome shotgun (WGS) entry which is preliminary data.</text>
</comment>
<reference evidence="1 2" key="1">
    <citation type="journal article" date="2020" name="Mol. Biol. Evol.">
        <title>Distinct Expression and Methylation Patterns for Genes with Different Fates following a Single Whole-Genome Duplication in Flowering Plants.</title>
        <authorList>
            <person name="Shi T."/>
            <person name="Rahmani R.S."/>
            <person name="Gugger P.F."/>
            <person name="Wang M."/>
            <person name="Li H."/>
            <person name="Zhang Y."/>
            <person name="Li Z."/>
            <person name="Wang Q."/>
            <person name="Van de Peer Y."/>
            <person name="Marchal K."/>
            <person name="Chen J."/>
        </authorList>
    </citation>
    <scope>NUCLEOTIDE SEQUENCE [LARGE SCALE GENOMIC DNA]</scope>
    <source>
        <tissue evidence="1">Leaf</tissue>
    </source>
</reference>
<gene>
    <name evidence="1" type="ORF">HUJ06_012035</name>
</gene>
<protein>
    <recommendedName>
        <fullName evidence="3">Endonuclease/exonuclease/phosphatase domain-containing protein</fullName>
    </recommendedName>
</protein>
<dbReference type="Proteomes" id="UP000607653">
    <property type="component" value="Unassembled WGS sequence"/>
</dbReference>